<organism evidence="7 8">
    <name type="scientific">Elysia marginata</name>
    <dbReference type="NCBI Taxonomy" id="1093978"/>
    <lineage>
        <taxon>Eukaryota</taxon>
        <taxon>Metazoa</taxon>
        <taxon>Spiralia</taxon>
        <taxon>Lophotrochozoa</taxon>
        <taxon>Mollusca</taxon>
        <taxon>Gastropoda</taxon>
        <taxon>Heterobranchia</taxon>
        <taxon>Euthyneura</taxon>
        <taxon>Panpulmonata</taxon>
        <taxon>Sacoglossa</taxon>
        <taxon>Placobranchoidea</taxon>
        <taxon>Plakobranchidae</taxon>
        <taxon>Elysia</taxon>
    </lineage>
</organism>
<dbReference type="SUPFAM" id="SSF103473">
    <property type="entry name" value="MFS general substrate transporter"/>
    <property type="match status" value="1"/>
</dbReference>
<reference evidence="7 8" key="1">
    <citation type="journal article" date="2021" name="Elife">
        <title>Chloroplast acquisition without the gene transfer in kleptoplastic sea slugs, Plakobranchus ocellatus.</title>
        <authorList>
            <person name="Maeda T."/>
            <person name="Takahashi S."/>
            <person name="Yoshida T."/>
            <person name="Shimamura S."/>
            <person name="Takaki Y."/>
            <person name="Nagai Y."/>
            <person name="Toyoda A."/>
            <person name="Suzuki Y."/>
            <person name="Arimoto A."/>
            <person name="Ishii H."/>
            <person name="Satoh N."/>
            <person name="Nishiyama T."/>
            <person name="Hasebe M."/>
            <person name="Maruyama T."/>
            <person name="Minagawa J."/>
            <person name="Obokata J."/>
            <person name="Shigenobu S."/>
        </authorList>
    </citation>
    <scope>NUCLEOTIDE SEQUENCE [LARGE SCALE GENOMIC DNA]</scope>
</reference>
<dbReference type="AlphaFoldDB" id="A0AAV4FAE3"/>
<keyword evidence="3 6" id="KW-1133">Transmembrane helix</keyword>
<sequence length="526" mass="58643">MTKIAGSIQDKEPSPSQKLLFEESQEDHDDRRKRRNILIMIVSCSFAMFGYGIYNAAYSQWIYVRFEMLALGENFSQLDETAASKDPCFRGNHTDSPFKRLLTVAQSNSAHFGVLTTLCSLIPSFFVNLLLGAYSDQLGRRLIFIVSLSGNAHLTSQASLCPCQIRLIFIVSLLGNTHLTSQASLFPCQVTLTSHLRLHCVPVRQRCSSGCGVCGGVLGAECQLGPDRVHSVWPHRGLCGNIDGHLCLYCRQHHQRQEQVVSYGGGPTVKGIFSFYFDKPTNPLYKRKDFIILGLVFMAYDASIGYSITIIFLMNEPFCWGSKHIGFVRSISGFAQAVCSTLNMRFLQMFLSDENVIAISLLTSVASRCVLAFAITNWQVYLAYGIRSFEPSVVAIIRAVLSRMVPKHKRGSLFASLAVIETATLAVSGAALNEFYSATVQYWRGFMYFIVACLVFISAVLTITYKIILTRRDAPHTTILTESDNEHTARATDFLIVEGDDDDSFDEMYVHINASFTESGDMSYIK</sequence>
<accession>A0AAV4FAE3</accession>
<feature type="transmembrane region" description="Helical" evidence="6">
    <location>
        <begin position="37"/>
        <end position="58"/>
    </location>
</feature>
<keyword evidence="4 6" id="KW-0472">Membrane</keyword>
<proteinExistence type="predicted"/>
<dbReference type="PANTHER" id="PTHR23507:SF1">
    <property type="entry name" value="FI18259P1-RELATED"/>
    <property type="match status" value="1"/>
</dbReference>
<dbReference type="Proteomes" id="UP000762676">
    <property type="component" value="Unassembled WGS sequence"/>
</dbReference>
<evidence type="ECO:0000313" key="7">
    <source>
        <dbReference type="EMBL" id="GFR70357.1"/>
    </source>
</evidence>
<keyword evidence="8" id="KW-1185">Reference proteome</keyword>
<dbReference type="GO" id="GO:0016020">
    <property type="term" value="C:membrane"/>
    <property type="evidence" value="ECO:0007669"/>
    <property type="project" value="UniProtKB-SubCell"/>
</dbReference>
<feature type="transmembrane region" description="Helical" evidence="6">
    <location>
        <begin position="445"/>
        <end position="465"/>
    </location>
</feature>
<evidence type="ECO:0000256" key="2">
    <source>
        <dbReference type="ARBA" id="ARBA00022692"/>
    </source>
</evidence>
<protein>
    <submittedName>
        <fullName evidence="7">Proton-coupled folate transporter</fullName>
    </submittedName>
</protein>
<name>A0AAV4FAE3_9GAST</name>
<comment type="caution">
    <text evidence="7">The sequence shown here is derived from an EMBL/GenBank/DDBJ whole genome shotgun (WGS) entry which is preliminary data.</text>
</comment>
<evidence type="ECO:0000256" key="3">
    <source>
        <dbReference type="ARBA" id="ARBA00022989"/>
    </source>
</evidence>
<dbReference type="InterPro" id="IPR036259">
    <property type="entry name" value="MFS_trans_sf"/>
</dbReference>
<feature type="region of interest" description="Disordered" evidence="5">
    <location>
        <begin position="1"/>
        <end position="27"/>
    </location>
</feature>
<dbReference type="PANTHER" id="PTHR23507">
    <property type="entry name" value="ZGC:174356"/>
    <property type="match status" value="1"/>
</dbReference>
<evidence type="ECO:0000256" key="6">
    <source>
        <dbReference type="SAM" id="Phobius"/>
    </source>
</evidence>
<comment type="subcellular location">
    <subcellularLocation>
        <location evidence="1">Membrane</location>
        <topology evidence="1">Multi-pass membrane protein</topology>
    </subcellularLocation>
</comment>
<dbReference type="GO" id="GO:0022857">
    <property type="term" value="F:transmembrane transporter activity"/>
    <property type="evidence" value="ECO:0007669"/>
    <property type="project" value="TreeGrafter"/>
</dbReference>
<evidence type="ECO:0000313" key="8">
    <source>
        <dbReference type="Proteomes" id="UP000762676"/>
    </source>
</evidence>
<evidence type="ECO:0000256" key="4">
    <source>
        <dbReference type="ARBA" id="ARBA00023136"/>
    </source>
</evidence>
<feature type="transmembrane region" description="Helical" evidence="6">
    <location>
        <begin position="356"/>
        <end position="375"/>
    </location>
</feature>
<feature type="transmembrane region" description="Helical" evidence="6">
    <location>
        <begin position="290"/>
        <end position="314"/>
    </location>
</feature>
<feature type="transmembrane region" description="Helical" evidence="6">
    <location>
        <begin position="110"/>
        <end position="131"/>
    </location>
</feature>
<evidence type="ECO:0000256" key="1">
    <source>
        <dbReference type="ARBA" id="ARBA00004141"/>
    </source>
</evidence>
<dbReference type="Gene3D" id="1.20.1250.20">
    <property type="entry name" value="MFS general substrate transporter like domains"/>
    <property type="match status" value="2"/>
</dbReference>
<evidence type="ECO:0000256" key="5">
    <source>
        <dbReference type="SAM" id="MobiDB-lite"/>
    </source>
</evidence>
<feature type="transmembrane region" description="Helical" evidence="6">
    <location>
        <begin position="413"/>
        <end position="433"/>
    </location>
</feature>
<gene>
    <name evidence="7" type="ORF">ElyMa_003784200</name>
</gene>
<dbReference type="EMBL" id="BMAT01007739">
    <property type="protein sequence ID" value="GFR70357.1"/>
    <property type="molecule type" value="Genomic_DNA"/>
</dbReference>
<keyword evidence="2 6" id="KW-0812">Transmembrane</keyword>